<keyword evidence="3" id="KW-0131">Cell cycle</keyword>
<dbReference type="SMART" id="SM01332">
    <property type="entry name" value="Cyclin_C"/>
    <property type="match status" value="1"/>
</dbReference>
<feature type="domain" description="Cyclin-like" evidence="5">
    <location>
        <begin position="146"/>
        <end position="230"/>
    </location>
</feature>
<dbReference type="GO" id="GO:0051301">
    <property type="term" value="P:cell division"/>
    <property type="evidence" value="ECO:0007669"/>
    <property type="project" value="UniProtKB-KW"/>
</dbReference>
<protein>
    <recommendedName>
        <fullName evidence="9">Cyclin N-terminal domain-containing protein</fullName>
    </recommendedName>
</protein>
<sequence length="376" mass="44130">MYSKSQERQALADVSINQPLLPSAITFTNLHADPNKIFKWRRQQSLTNSFIASPMVSLTKKRSIDYIDVQDKLSQKKLKIWKNFQESDNDIDSNSTNDIKMVKEYNSDIFKYFYQREPILSPAFNYTKDKHSMCYLRPKLRTILVDWIVQVHEKFQCVSETLLLSINIMDRFLSTSKVSTSKLQLVAITSLFIASKFYEINLPKISNYAYVTDGAASIRDIKLAEYQILKALNFEIAWPNPMDFIRRISKSDNYDERTRKYAKMIIEFAYCSTLFIHLKPSLLSVLSMYIAKKMTMQSVEKDKQETEENLIKWLTPFLNNEDYHDLKDSSRIIKKYSSLLLDEIINPSMKIECLIQKFKDQNTYNDFIKNCKALKN</sequence>
<dbReference type="Proteomes" id="UP001306508">
    <property type="component" value="Unassembled WGS sequence"/>
</dbReference>
<dbReference type="PROSITE" id="PS00292">
    <property type="entry name" value="CYCLINS"/>
    <property type="match status" value="1"/>
</dbReference>
<dbReference type="SUPFAM" id="SSF47954">
    <property type="entry name" value="Cyclin-like"/>
    <property type="match status" value="2"/>
</dbReference>
<dbReference type="EMBL" id="JAWIZZ010000053">
    <property type="protein sequence ID" value="KAK5778352.1"/>
    <property type="molecule type" value="Genomic_DNA"/>
</dbReference>
<keyword evidence="2 4" id="KW-0195">Cyclin</keyword>
<reference evidence="8" key="1">
    <citation type="submission" date="2023-07" db="EMBL/GenBank/DDBJ databases">
        <title>A draft genome of Kazachstania heterogenica Y-27499.</title>
        <authorList>
            <person name="Donic C."/>
            <person name="Kralova J.S."/>
            <person name="Fidel L."/>
            <person name="Ben-Dor S."/>
            <person name="Jung S."/>
        </authorList>
    </citation>
    <scope>NUCLEOTIDE SEQUENCE [LARGE SCALE GENOMIC DNA]</scope>
    <source>
        <strain evidence="8">Y27499</strain>
    </source>
</reference>
<evidence type="ECO:0000313" key="7">
    <source>
        <dbReference type="EMBL" id="KAK5778352.1"/>
    </source>
</evidence>
<dbReference type="FunFam" id="1.10.472.10:FF:000001">
    <property type="entry name" value="G2/mitotic-specific cyclin"/>
    <property type="match status" value="1"/>
</dbReference>
<dbReference type="Pfam" id="PF02984">
    <property type="entry name" value="Cyclin_C"/>
    <property type="match status" value="1"/>
</dbReference>
<accession>A0AAN8A6A4</accession>
<dbReference type="InterPro" id="IPR048258">
    <property type="entry name" value="Cyclins_cyclin-box"/>
</dbReference>
<feature type="domain" description="Cyclin-like" evidence="5">
    <location>
        <begin position="243"/>
        <end position="341"/>
    </location>
</feature>
<name>A0AAN8A6A4_9SACH</name>
<evidence type="ECO:0000256" key="1">
    <source>
        <dbReference type="ARBA" id="ARBA00022618"/>
    </source>
</evidence>
<dbReference type="InterPro" id="IPR039361">
    <property type="entry name" value="Cyclin"/>
</dbReference>
<dbReference type="GO" id="GO:0016538">
    <property type="term" value="F:cyclin-dependent protein serine/threonine kinase regulator activity"/>
    <property type="evidence" value="ECO:0007669"/>
    <property type="project" value="UniProtKB-ARBA"/>
</dbReference>
<keyword evidence="8" id="KW-1185">Reference proteome</keyword>
<comment type="similarity">
    <text evidence="4">Belongs to the cyclin family.</text>
</comment>
<dbReference type="InterPro" id="IPR036915">
    <property type="entry name" value="Cyclin-like_sf"/>
</dbReference>
<gene>
    <name evidence="7" type="ORF">RI543_004013</name>
</gene>
<evidence type="ECO:0000259" key="5">
    <source>
        <dbReference type="SMART" id="SM00385"/>
    </source>
</evidence>
<dbReference type="SMART" id="SM00385">
    <property type="entry name" value="CYCLIN"/>
    <property type="match status" value="2"/>
</dbReference>
<organism evidence="7 8">
    <name type="scientific">Arxiozyma heterogenica</name>
    <dbReference type="NCBI Taxonomy" id="278026"/>
    <lineage>
        <taxon>Eukaryota</taxon>
        <taxon>Fungi</taxon>
        <taxon>Dikarya</taxon>
        <taxon>Ascomycota</taxon>
        <taxon>Saccharomycotina</taxon>
        <taxon>Saccharomycetes</taxon>
        <taxon>Saccharomycetales</taxon>
        <taxon>Saccharomycetaceae</taxon>
        <taxon>Arxiozyma</taxon>
    </lineage>
</organism>
<dbReference type="GO" id="GO:0044772">
    <property type="term" value="P:mitotic cell cycle phase transition"/>
    <property type="evidence" value="ECO:0007669"/>
    <property type="project" value="UniProtKB-ARBA"/>
</dbReference>
<evidence type="ECO:0000256" key="2">
    <source>
        <dbReference type="ARBA" id="ARBA00023127"/>
    </source>
</evidence>
<comment type="caution">
    <text evidence="7">The sequence shown here is derived from an EMBL/GenBank/DDBJ whole genome shotgun (WGS) entry which is preliminary data.</text>
</comment>
<dbReference type="InterPro" id="IPR004367">
    <property type="entry name" value="Cyclin_C-dom"/>
</dbReference>
<evidence type="ECO:0000259" key="6">
    <source>
        <dbReference type="SMART" id="SM01332"/>
    </source>
</evidence>
<dbReference type="Gene3D" id="1.10.472.10">
    <property type="entry name" value="Cyclin-like"/>
    <property type="match status" value="2"/>
</dbReference>
<evidence type="ECO:0000256" key="4">
    <source>
        <dbReference type="RuleBase" id="RU000383"/>
    </source>
</evidence>
<feature type="domain" description="Cyclin C-terminal" evidence="6">
    <location>
        <begin position="239"/>
        <end position="348"/>
    </location>
</feature>
<evidence type="ECO:0008006" key="9">
    <source>
        <dbReference type="Google" id="ProtNLM"/>
    </source>
</evidence>
<dbReference type="PANTHER" id="PTHR10177">
    <property type="entry name" value="CYCLINS"/>
    <property type="match status" value="1"/>
</dbReference>
<evidence type="ECO:0000313" key="8">
    <source>
        <dbReference type="Proteomes" id="UP001306508"/>
    </source>
</evidence>
<dbReference type="InterPro" id="IPR013763">
    <property type="entry name" value="Cyclin-like_dom"/>
</dbReference>
<dbReference type="AlphaFoldDB" id="A0AAN8A6A4"/>
<dbReference type="Pfam" id="PF00134">
    <property type="entry name" value="Cyclin_N"/>
    <property type="match status" value="1"/>
</dbReference>
<keyword evidence="1" id="KW-0132">Cell division</keyword>
<proteinExistence type="inferred from homology"/>
<evidence type="ECO:0000256" key="3">
    <source>
        <dbReference type="ARBA" id="ARBA00023306"/>
    </source>
</evidence>
<dbReference type="InterPro" id="IPR006671">
    <property type="entry name" value="Cyclin_N"/>
</dbReference>